<keyword evidence="11" id="KW-1185">Reference proteome</keyword>
<dbReference type="PANTHER" id="PTHR32089">
    <property type="entry name" value="METHYL-ACCEPTING CHEMOTAXIS PROTEIN MCPB"/>
    <property type="match status" value="1"/>
</dbReference>
<dbReference type="EMBL" id="JARMQG010000092">
    <property type="protein sequence ID" value="MED3562518.1"/>
    <property type="molecule type" value="Genomic_DNA"/>
</dbReference>
<dbReference type="PROSITE" id="PS50111">
    <property type="entry name" value="CHEMOTAXIS_TRANSDUC_2"/>
    <property type="match status" value="1"/>
</dbReference>
<comment type="subcellular location">
    <subcellularLocation>
        <location evidence="1">Cell membrane</location>
    </subcellularLocation>
</comment>
<protein>
    <submittedName>
        <fullName evidence="10">Methyl-accepting chemotaxis protein</fullName>
    </submittedName>
</protein>
<evidence type="ECO:0000259" key="9">
    <source>
        <dbReference type="PROSITE" id="PS50885"/>
    </source>
</evidence>
<dbReference type="Pfam" id="PF05227">
    <property type="entry name" value="CHASE3"/>
    <property type="match status" value="1"/>
</dbReference>
<feature type="transmembrane region" description="Helical" evidence="7">
    <location>
        <begin position="178"/>
        <end position="205"/>
    </location>
</feature>
<keyword evidence="7" id="KW-1133">Transmembrane helix</keyword>
<keyword evidence="7" id="KW-0812">Transmembrane</keyword>
<name>A0ABU6NB92_9BACI</name>
<dbReference type="InterPro" id="IPR004090">
    <property type="entry name" value="Chemotax_Me-accpt_rcpt"/>
</dbReference>
<evidence type="ECO:0000256" key="6">
    <source>
        <dbReference type="PROSITE-ProRule" id="PRU00284"/>
    </source>
</evidence>
<dbReference type="Proteomes" id="UP001330749">
    <property type="component" value="Unassembled WGS sequence"/>
</dbReference>
<evidence type="ECO:0000256" key="1">
    <source>
        <dbReference type="ARBA" id="ARBA00004236"/>
    </source>
</evidence>
<evidence type="ECO:0000256" key="7">
    <source>
        <dbReference type="SAM" id="Phobius"/>
    </source>
</evidence>
<dbReference type="InterPro" id="IPR003660">
    <property type="entry name" value="HAMP_dom"/>
</dbReference>
<evidence type="ECO:0000256" key="5">
    <source>
        <dbReference type="ARBA" id="ARBA00029447"/>
    </source>
</evidence>
<feature type="domain" description="Methyl-accepting transducer" evidence="8">
    <location>
        <begin position="275"/>
        <end position="511"/>
    </location>
</feature>
<evidence type="ECO:0000313" key="10">
    <source>
        <dbReference type="EMBL" id="MED3562518.1"/>
    </source>
</evidence>
<evidence type="ECO:0000259" key="8">
    <source>
        <dbReference type="PROSITE" id="PS50111"/>
    </source>
</evidence>
<gene>
    <name evidence="10" type="ORF">P4447_08615</name>
</gene>
<dbReference type="Pfam" id="PF00015">
    <property type="entry name" value="MCPsignal"/>
    <property type="match status" value="1"/>
</dbReference>
<dbReference type="PANTHER" id="PTHR32089:SF114">
    <property type="entry name" value="METHYL-ACCEPTING CHEMOTAXIS PROTEIN MCPB"/>
    <property type="match status" value="1"/>
</dbReference>
<dbReference type="InterPro" id="IPR007891">
    <property type="entry name" value="CHASE3"/>
</dbReference>
<dbReference type="PROSITE" id="PS50885">
    <property type="entry name" value="HAMP"/>
    <property type="match status" value="1"/>
</dbReference>
<dbReference type="SMART" id="SM00283">
    <property type="entry name" value="MA"/>
    <property type="match status" value="1"/>
</dbReference>
<keyword evidence="2" id="KW-1003">Cell membrane</keyword>
<dbReference type="Gene3D" id="1.10.287.950">
    <property type="entry name" value="Methyl-accepting chemotaxis protein"/>
    <property type="match status" value="1"/>
</dbReference>
<dbReference type="Gene3D" id="6.10.340.10">
    <property type="match status" value="1"/>
</dbReference>
<feature type="domain" description="HAMP" evidence="9">
    <location>
        <begin position="202"/>
        <end position="256"/>
    </location>
</feature>
<dbReference type="CDD" id="cd06225">
    <property type="entry name" value="HAMP"/>
    <property type="match status" value="1"/>
</dbReference>
<evidence type="ECO:0000256" key="4">
    <source>
        <dbReference type="ARBA" id="ARBA00023224"/>
    </source>
</evidence>
<dbReference type="InterPro" id="IPR004089">
    <property type="entry name" value="MCPsignal_dom"/>
</dbReference>
<evidence type="ECO:0000313" key="11">
    <source>
        <dbReference type="Proteomes" id="UP001330749"/>
    </source>
</evidence>
<keyword evidence="4 6" id="KW-0807">Transducer</keyword>
<organism evidence="10 11">
    <name type="scientific">Bacillus xiapuensis</name>
    <dbReference type="NCBI Taxonomy" id="2014075"/>
    <lineage>
        <taxon>Bacteria</taxon>
        <taxon>Bacillati</taxon>
        <taxon>Bacillota</taxon>
        <taxon>Bacilli</taxon>
        <taxon>Bacillales</taxon>
        <taxon>Bacillaceae</taxon>
        <taxon>Bacillus</taxon>
    </lineage>
</organism>
<sequence length="561" mass="61910">MNIRKKLYILLGVLICTLILLGSYSIKYLLFTSEKNTEINNKIFIQNQLKHIQYRLAGISNDERAFLIKGDYQFPNEMDSKLKDIQDSIATLKGIIKNQNEKDKVLQMEKAIQDYWSVSQQVINQYAVSKDQALSLHFGKERDIRKNILEPDVNNYVDSLSKKISKEKNLIQIDMRNFIVRILAITVAISILGALFGVIIIQSIIKPLNLINKQMKEIASGDGDMTKKISVKNKDELGQLSRSFNDFVETIRGIIINIIASSERVAASSEEFSASAEQAKIASEHVTNSMQVIAAHTQRENSMTNEATISLRESVQGLANITSYSANVAQKTTGVKEQAEIGADSVTKIVGQMESIHESVENTATGIKTLSQSASQISNITELISSIASQTNLLALNAAIEAARAGEHGKGFAVVAEEVRKLAEQSNQSINQINDIVTSIQMETTAAVDSIQEVKENVSYGMDITKETSLKFNEILNEIEIVASNIQEIAATSEQLNTSFELVVNSVEEISILSKETSSNTEMIAASTEEQMASSEGILIAANSLTSLAEELREMIKRFKV</sequence>
<evidence type="ECO:0000256" key="2">
    <source>
        <dbReference type="ARBA" id="ARBA00022475"/>
    </source>
</evidence>
<dbReference type="PRINTS" id="PR00260">
    <property type="entry name" value="CHEMTRNSDUCR"/>
</dbReference>
<dbReference type="SMART" id="SM00304">
    <property type="entry name" value="HAMP"/>
    <property type="match status" value="1"/>
</dbReference>
<reference evidence="10 11" key="1">
    <citation type="submission" date="2023-03" db="EMBL/GenBank/DDBJ databases">
        <title>Bacillus Genome Sequencing.</title>
        <authorList>
            <person name="Dunlap C."/>
        </authorList>
    </citation>
    <scope>NUCLEOTIDE SEQUENCE [LARGE SCALE GENOMIC DNA]</scope>
    <source>
        <strain evidence="10 11">B-14544</strain>
    </source>
</reference>
<comment type="caution">
    <text evidence="10">The sequence shown here is derived from an EMBL/GenBank/DDBJ whole genome shotgun (WGS) entry which is preliminary data.</text>
</comment>
<comment type="similarity">
    <text evidence="5">Belongs to the methyl-accepting chemotaxis (MCP) protein family.</text>
</comment>
<proteinExistence type="inferred from homology"/>
<evidence type="ECO:0000256" key="3">
    <source>
        <dbReference type="ARBA" id="ARBA00023136"/>
    </source>
</evidence>
<dbReference type="RefSeq" id="WP_327967452.1">
    <property type="nucleotide sequence ID" value="NZ_JARMQG010000092.1"/>
</dbReference>
<accession>A0ABU6NB92</accession>
<dbReference type="CDD" id="cd11386">
    <property type="entry name" value="MCP_signal"/>
    <property type="match status" value="1"/>
</dbReference>
<dbReference type="Pfam" id="PF00672">
    <property type="entry name" value="HAMP"/>
    <property type="match status" value="1"/>
</dbReference>
<dbReference type="SUPFAM" id="SSF58104">
    <property type="entry name" value="Methyl-accepting chemotaxis protein (MCP) signaling domain"/>
    <property type="match status" value="1"/>
</dbReference>
<keyword evidence="3 7" id="KW-0472">Membrane</keyword>